<dbReference type="AlphaFoldDB" id="A0A179GRR0"/>
<proteinExistence type="predicted"/>
<evidence type="ECO:0000313" key="1">
    <source>
        <dbReference type="EMBL" id="OAQ80198.1"/>
    </source>
</evidence>
<evidence type="ECO:0000313" key="2">
    <source>
        <dbReference type="Proteomes" id="UP000078240"/>
    </source>
</evidence>
<gene>
    <name evidence="1" type="ORF">VFPBJ_05783</name>
</gene>
<sequence>MYMHGMIVGPCVRSMWSLRALYTRTAQYYVERIIGTRTWDFLLGFIQRRPTYVHCTALHYTALLCLACSWRIAVRALIALLLV</sequence>
<dbReference type="EMBL" id="LSBH01000004">
    <property type="protein sequence ID" value="OAQ80198.1"/>
    <property type="molecule type" value="Genomic_DNA"/>
</dbReference>
<dbReference type="Proteomes" id="UP000078240">
    <property type="component" value="Unassembled WGS sequence"/>
</dbReference>
<accession>A0A179GRR0</accession>
<name>A0A179GRR0_PURLI</name>
<comment type="caution">
    <text evidence="1">The sequence shown here is derived from an EMBL/GenBank/DDBJ whole genome shotgun (WGS) entry which is preliminary data.</text>
</comment>
<organism evidence="1 2">
    <name type="scientific">Purpureocillium lilacinum</name>
    <name type="common">Paecilomyces lilacinus</name>
    <dbReference type="NCBI Taxonomy" id="33203"/>
    <lineage>
        <taxon>Eukaryota</taxon>
        <taxon>Fungi</taxon>
        <taxon>Dikarya</taxon>
        <taxon>Ascomycota</taxon>
        <taxon>Pezizomycotina</taxon>
        <taxon>Sordariomycetes</taxon>
        <taxon>Hypocreomycetidae</taxon>
        <taxon>Hypocreales</taxon>
        <taxon>Ophiocordycipitaceae</taxon>
        <taxon>Purpureocillium</taxon>
    </lineage>
</organism>
<protein>
    <submittedName>
        <fullName evidence="1">Uncharacterized protein</fullName>
    </submittedName>
</protein>
<reference evidence="1 2" key="1">
    <citation type="submission" date="2016-01" db="EMBL/GenBank/DDBJ databases">
        <title>Biosynthesis of antibiotic leucinostatins and their inhibition on Phytophthora in bio-control Purpureocillium lilacinum.</title>
        <authorList>
            <person name="Wang G."/>
            <person name="Liu Z."/>
            <person name="Lin R."/>
            <person name="Li E."/>
            <person name="Mao Z."/>
            <person name="Ling J."/>
            <person name="Yin W."/>
            <person name="Xie B."/>
        </authorList>
    </citation>
    <scope>NUCLEOTIDE SEQUENCE [LARGE SCALE GENOMIC DNA]</scope>
    <source>
        <strain evidence="1">PLBJ-1</strain>
    </source>
</reference>